<protein>
    <submittedName>
        <fullName evidence="9">ABC transporter permease subunit</fullName>
    </submittedName>
</protein>
<keyword evidence="4 7" id="KW-0812">Transmembrane</keyword>
<dbReference type="InterPro" id="IPR035906">
    <property type="entry name" value="MetI-like_sf"/>
</dbReference>
<feature type="transmembrane region" description="Helical" evidence="7">
    <location>
        <begin position="93"/>
        <end position="115"/>
    </location>
</feature>
<dbReference type="RefSeq" id="WP_155164208.1">
    <property type="nucleotide sequence ID" value="NZ_WNBG01000009.1"/>
</dbReference>
<dbReference type="Gene3D" id="1.10.3720.10">
    <property type="entry name" value="MetI-like"/>
    <property type="match status" value="1"/>
</dbReference>
<dbReference type="Pfam" id="PF00528">
    <property type="entry name" value="BPD_transp_1"/>
    <property type="match status" value="1"/>
</dbReference>
<keyword evidence="3" id="KW-1003">Cell membrane</keyword>
<comment type="similarity">
    <text evidence="7">Belongs to the binding-protein-dependent transport system permease family.</text>
</comment>
<dbReference type="GO" id="GO:0005886">
    <property type="term" value="C:plasma membrane"/>
    <property type="evidence" value="ECO:0007669"/>
    <property type="project" value="UniProtKB-SubCell"/>
</dbReference>
<evidence type="ECO:0000256" key="5">
    <source>
        <dbReference type="ARBA" id="ARBA00022989"/>
    </source>
</evidence>
<feature type="transmembrane region" description="Helical" evidence="7">
    <location>
        <begin position="62"/>
        <end position="81"/>
    </location>
</feature>
<evidence type="ECO:0000313" key="12">
    <source>
        <dbReference type="Proteomes" id="UP000484547"/>
    </source>
</evidence>
<keyword evidence="6 7" id="KW-0472">Membrane</keyword>
<feature type="transmembrane region" description="Helical" evidence="7">
    <location>
        <begin position="121"/>
        <end position="140"/>
    </location>
</feature>
<dbReference type="PANTHER" id="PTHR30151:SF38">
    <property type="entry name" value="ALIPHATIC SULFONATES TRANSPORT PERMEASE PROTEIN SSUC-RELATED"/>
    <property type="match status" value="1"/>
</dbReference>
<evidence type="ECO:0000256" key="1">
    <source>
        <dbReference type="ARBA" id="ARBA00004651"/>
    </source>
</evidence>
<evidence type="ECO:0000313" key="11">
    <source>
        <dbReference type="Proteomes" id="UP000443070"/>
    </source>
</evidence>
<dbReference type="Proteomes" id="UP000443070">
    <property type="component" value="Unassembled WGS sequence"/>
</dbReference>
<keyword evidence="5 7" id="KW-1133">Transmembrane helix</keyword>
<dbReference type="PROSITE" id="PS50928">
    <property type="entry name" value="ABC_TM1"/>
    <property type="match status" value="1"/>
</dbReference>
<name>A0A7X2XHJ7_9FIRM</name>
<dbReference type="EMBL" id="WNBW01000009">
    <property type="protein sequence ID" value="MTU04632.1"/>
    <property type="molecule type" value="Genomic_DNA"/>
</dbReference>
<dbReference type="SUPFAM" id="SSF161098">
    <property type="entry name" value="MetI-like"/>
    <property type="match status" value="1"/>
</dbReference>
<evidence type="ECO:0000313" key="9">
    <source>
        <dbReference type="EMBL" id="MTT76575.1"/>
    </source>
</evidence>
<feature type="domain" description="ABC transmembrane type-1" evidence="8">
    <location>
        <begin position="55"/>
        <end position="239"/>
    </location>
</feature>
<dbReference type="FunFam" id="1.10.3720.10:FF:000003">
    <property type="entry name" value="Aliphatic sulfonate ABC transporter permease"/>
    <property type="match status" value="1"/>
</dbReference>
<reference evidence="11 12" key="1">
    <citation type="journal article" date="2019" name="Nat. Med.">
        <title>A library of human gut bacterial isolates paired with longitudinal multiomics data enables mechanistic microbiome research.</title>
        <authorList>
            <person name="Poyet M."/>
            <person name="Groussin M."/>
            <person name="Gibbons S.M."/>
            <person name="Avila-Pacheco J."/>
            <person name="Jiang X."/>
            <person name="Kearney S.M."/>
            <person name="Perrotta A.R."/>
            <person name="Berdy B."/>
            <person name="Zhao S."/>
            <person name="Lieberman T.D."/>
            <person name="Swanson P.K."/>
            <person name="Smith M."/>
            <person name="Roesemann S."/>
            <person name="Alexander J.E."/>
            <person name="Rich S.A."/>
            <person name="Livny J."/>
            <person name="Vlamakis H."/>
            <person name="Clish C."/>
            <person name="Bullock K."/>
            <person name="Deik A."/>
            <person name="Scott J."/>
            <person name="Pierce K.A."/>
            <person name="Xavier R.J."/>
            <person name="Alm E.J."/>
        </authorList>
    </citation>
    <scope>NUCLEOTIDE SEQUENCE [LARGE SCALE GENOMIC DNA]</scope>
    <source>
        <strain evidence="9 12">BIOML-A13</strain>
        <strain evidence="10 11">BIOML-A3</strain>
    </source>
</reference>
<comment type="subcellular location">
    <subcellularLocation>
        <location evidence="1 7">Cell membrane</location>
        <topology evidence="1 7">Multi-pass membrane protein</topology>
    </subcellularLocation>
</comment>
<dbReference type="GO" id="GO:0042918">
    <property type="term" value="P:alkanesulfonate transmembrane transport"/>
    <property type="evidence" value="ECO:0007669"/>
    <property type="project" value="UniProtKB-ARBA"/>
</dbReference>
<evidence type="ECO:0000259" key="8">
    <source>
        <dbReference type="PROSITE" id="PS50928"/>
    </source>
</evidence>
<keyword evidence="11" id="KW-1185">Reference proteome</keyword>
<organism evidence="9 12">
    <name type="scientific">Phascolarctobacterium faecium</name>
    <dbReference type="NCBI Taxonomy" id="33025"/>
    <lineage>
        <taxon>Bacteria</taxon>
        <taxon>Bacillati</taxon>
        <taxon>Bacillota</taxon>
        <taxon>Negativicutes</taxon>
        <taxon>Acidaminococcales</taxon>
        <taxon>Acidaminococcaceae</taxon>
        <taxon>Phascolarctobacterium</taxon>
    </lineage>
</organism>
<evidence type="ECO:0000256" key="7">
    <source>
        <dbReference type="RuleBase" id="RU363032"/>
    </source>
</evidence>
<proteinExistence type="inferred from homology"/>
<feature type="transmembrane region" description="Helical" evidence="7">
    <location>
        <begin position="218"/>
        <end position="238"/>
    </location>
</feature>
<dbReference type="InterPro" id="IPR000515">
    <property type="entry name" value="MetI-like"/>
</dbReference>
<evidence type="ECO:0000256" key="4">
    <source>
        <dbReference type="ARBA" id="ARBA00022692"/>
    </source>
</evidence>
<gene>
    <name evidence="9" type="ORF">GMD11_09910</name>
    <name evidence="10" type="ORF">GMD18_09495</name>
</gene>
<comment type="caution">
    <text evidence="9">The sequence shown here is derived from an EMBL/GenBank/DDBJ whole genome shotgun (WGS) entry which is preliminary data.</text>
</comment>
<sequence length="255" mass="27890">MRTWKNGILLPFLLALLWYIISKLQIFSSYLLPSPAATAITAGELISSGMLWQHLLISLQRVAGGFLCSVVVALPLGILCGRSNAFQSYCWPVLEFLRHVPPLAAIPLIILWFGIDEGSKLVIIFLASFFPLFLNTYSGIKGCDRKLLEVGRSLHFTAWQQAMLIQLPAALPAIAVGLQLSLGYSWRALIGAELIAASSGIGYMILDAEQMSRPDIVLVGLFAIGIVGSLIDWLFLALTNKILPWNTETGDKYAA</sequence>
<dbReference type="EMBL" id="WNBM01000009">
    <property type="protein sequence ID" value="MTT76575.1"/>
    <property type="molecule type" value="Genomic_DNA"/>
</dbReference>
<keyword evidence="2 7" id="KW-0813">Transport</keyword>
<evidence type="ECO:0000256" key="6">
    <source>
        <dbReference type="ARBA" id="ARBA00023136"/>
    </source>
</evidence>
<dbReference type="AlphaFoldDB" id="A0A7X2XHJ7"/>
<dbReference type="OrthoDB" id="9796361at2"/>
<evidence type="ECO:0000256" key="2">
    <source>
        <dbReference type="ARBA" id="ARBA00022448"/>
    </source>
</evidence>
<accession>A0A7X2XHJ7</accession>
<dbReference type="PANTHER" id="PTHR30151">
    <property type="entry name" value="ALKANE SULFONATE ABC TRANSPORTER-RELATED, MEMBRANE SUBUNIT"/>
    <property type="match status" value="1"/>
</dbReference>
<dbReference type="CDD" id="cd06261">
    <property type="entry name" value="TM_PBP2"/>
    <property type="match status" value="1"/>
</dbReference>
<dbReference type="Proteomes" id="UP000484547">
    <property type="component" value="Unassembled WGS sequence"/>
</dbReference>
<feature type="transmembrane region" description="Helical" evidence="7">
    <location>
        <begin position="186"/>
        <end position="206"/>
    </location>
</feature>
<evidence type="ECO:0000313" key="10">
    <source>
        <dbReference type="EMBL" id="MTU04632.1"/>
    </source>
</evidence>
<evidence type="ECO:0000256" key="3">
    <source>
        <dbReference type="ARBA" id="ARBA00022475"/>
    </source>
</evidence>